<reference evidence="9 10" key="1">
    <citation type="journal article" date="2016" name="Nat. Commun.">
        <title>Thousands of microbial genomes shed light on interconnected biogeochemical processes in an aquifer system.</title>
        <authorList>
            <person name="Anantharaman K."/>
            <person name="Brown C.T."/>
            <person name="Hug L.A."/>
            <person name="Sharon I."/>
            <person name="Castelle C.J."/>
            <person name="Probst A.J."/>
            <person name="Thomas B.C."/>
            <person name="Singh A."/>
            <person name="Wilkins M.J."/>
            <person name="Karaoz U."/>
            <person name="Brodie E.L."/>
            <person name="Williams K.H."/>
            <person name="Hubbard S.S."/>
            <person name="Banfield J.F."/>
        </authorList>
    </citation>
    <scope>NUCLEOTIDE SEQUENCE [LARGE SCALE GENOMIC DNA]</scope>
</reference>
<dbReference type="PROSITE" id="PS01063">
    <property type="entry name" value="SIGMA70_ECF"/>
    <property type="match status" value="1"/>
</dbReference>
<dbReference type="Gene3D" id="1.10.10.10">
    <property type="entry name" value="Winged helix-like DNA-binding domain superfamily/Winged helix DNA-binding domain"/>
    <property type="match status" value="1"/>
</dbReference>
<keyword evidence="4 6" id="KW-0238">DNA-binding</keyword>
<evidence type="ECO:0000256" key="4">
    <source>
        <dbReference type="ARBA" id="ARBA00023125"/>
    </source>
</evidence>
<dbReference type="NCBIfam" id="TIGR02937">
    <property type="entry name" value="sigma70-ECF"/>
    <property type="match status" value="1"/>
</dbReference>
<evidence type="ECO:0000256" key="1">
    <source>
        <dbReference type="ARBA" id="ARBA00010641"/>
    </source>
</evidence>
<dbReference type="InterPro" id="IPR014284">
    <property type="entry name" value="RNA_pol_sigma-70_dom"/>
</dbReference>
<feature type="domain" description="RNA polymerase sigma-70 region 2" evidence="7">
    <location>
        <begin position="55"/>
        <end position="105"/>
    </location>
</feature>
<evidence type="ECO:0000256" key="2">
    <source>
        <dbReference type="ARBA" id="ARBA00023015"/>
    </source>
</evidence>
<evidence type="ECO:0000259" key="8">
    <source>
        <dbReference type="Pfam" id="PF08281"/>
    </source>
</evidence>
<evidence type="ECO:0000313" key="9">
    <source>
        <dbReference type="EMBL" id="OGG52406.1"/>
    </source>
</evidence>
<dbReference type="Pfam" id="PF04542">
    <property type="entry name" value="Sigma70_r2"/>
    <property type="match status" value="1"/>
</dbReference>
<dbReference type="PANTHER" id="PTHR43133:SF8">
    <property type="entry name" value="RNA POLYMERASE SIGMA FACTOR HI_1459-RELATED"/>
    <property type="match status" value="1"/>
</dbReference>
<evidence type="ECO:0000256" key="5">
    <source>
        <dbReference type="ARBA" id="ARBA00023163"/>
    </source>
</evidence>
<evidence type="ECO:0000256" key="3">
    <source>
        <dbReference type="ARBA" id="ARBA00023082"/>
    </source>
</evidence>
<gene>
    <name evidence="9" type="ORF">A2851_05165</name>
</gene>
<dbReference type="GO" id="GO:0006352">
    <property type="term" value="P:DNA-templated transcription initiation"/>
    <property type="evidence" value="ECO:0007669"/>
    <property type="project" value="InterPro"/>
</dbReference>
<dbReference type="InterPro" id="IPR036388">
    <property type="entry name" value="WH-like_DNA-bd_sf"/>
</dbReference>
<dbReference type="Proteomes" id="UP000176863">
    <property type="component" value="Unassembled WGS sequence"/>
</dbReference>
<accession>A0A1F6CTA1</accession>
<name>A0A1F6CTA1_9BACT</name>
<dbReference type="InterPro" id="IPR007627">
    <property type="entry name" value="RNA_pol_sigma70_r2"/>
</dbReference>
<dbReference type="PANTHER" id="PTHR43133">
    <property type="entry name" value="RNA POLYMERASE ECF-TYPE SIGMA FACTO"/>
    <property type="match status" value="1"/>
</dbReference>
<feature type="domain" description="RNA polymerase sigma factor 70 region 4 type 2" evidence="8">
    <location>
        <begin position="137"/>
        <end position="186"/>
    </location>
</feature>
<protein>
    <recommendedName>
        <fullName evidence="6">RNA polymerase sigma factor</fullName>
    </recommendedName>
</protein>
<evidence type="ECO:0000256" key="6">
    <source>
        <dbReference type="RuleBase" id="RU000716"/>
    </source>
</evidence>
<dbReference type="SUPFAM" id="SSF88659">
    <property type="entry name" value="Sigma3 and sigma4 domains of RNA polymerase sigma factors"/>
    <property type="match status" value="1"/>
</dbReference>
<proteinExistence type="inferred from homology"/>
<dbReference type="GO" id="GO:0003677">
    <property type="term" value="F:DNA binding"/>
    <property type="evidence" value="ECO:0007669"/>
    <property type="project" value="UniProtKB-KW"/>
</dbReference>
<dbReference type="STRING" id="1798480.A2851_05165"/>
<dbReference type="Pfam" id="PF08281">
    <property type="entry name" value="Sigma70_r4_2"/>
    <property type="match status" value="1"/>
</dbReference>
<dbReference type="InterPro" id="IPR013324">
    <property type="entry name" value="RNA_pol_sigma_r3/r4-like"/>
</dbReference>
<dbReference type="EMBL" id="MFKT01000029">
    <property type="protein sequence ID" value="OGG52406.1"/>
    <property type="molecule type" value="Genomic_DNA"/>
</dbReference>
<comment type="similarity">
    <text evidence="1 6">Belongs to the sigma-70 factor family. ECF subfamily.</text>
</comment>
<dbReference type="InterPro" id="IPR013325">
    <property type="entry name" value="RNA_pol_sigma_r2"/>
</dbReference>
<dbReference type="InterPro" id="IPR013249">
    <property type="entry name" value="RNA_pol_sigma70_r4_t2"/>
</dbReference>
<dbReference type="InterPro" id="IPR039425">
    <property type="entry name" value="RNA_pol_sigma-70-like"/>
</dbReference>
<keyword evidence="2 6" id="KW-0805">Transcription regulation</keyword>
<dbReference type="SUPFAM" id="SSF88946">
    <property type="entry name" value="Sigma2 domain of RNA polymerase sigma factors"/>
    <property type="match status" value="1"/>
</dbReference>
<sequence>MSPLDMMNKLQETPQRRVKTAGFSNSDAVRRAEALLTSAEHEYGKGLSRHSFFKLQNRGLSEDLVQDTFMRTWSYLVKGGKIDVMKAFLYHILNNLIVDEYRKHKTLSLDVLLEDGYEPAIDERGRLYDILDGKAALLLIQRLPEVYRKVMRMRYIQDLSLEEMSGITGQSRNALCVQLHRGLKRLKLLYGDTAVTG</sequence>
<dbReference type="AlphaFoldDB" id="A0A1F6CTA1"/>
<dbReference type="CDD" id="cd06171">
    <property type="entry name" value="Sigma70_r4"/>
    <property type="match status" value="1"/>
</dbReference>
<evidence type="ECO:0000313" key="10">
    <source>
        <dbReference type="Proteomes" id="UP000176863"/>
    </source>
</evidence>
<keyword evidence="5 6" id="KW-0804">Transcription</keyword>
<dbReference type="GO" id="GO:0016987">
    <property type="term" value="F:sigma factor activity"/>
    <property type="evidence" value="ECO:0007669"/>
    <property type="project" value="UniProtKB-KW"/>
</dbReference>
<keyword evidence="3 6" id="KW-0731">Sigma factor</keyword>
<evidence type="ECO:0000259" key="7">
    <source>
        <dbReference type="Pfam" id="PF04542"/>
    </source>
</evidence>
<dbReference type="InterPro" id="IPR000838">
    <property type="entry name" value="RNA_pol_sigma70_ECF_CS"/>
</dbReference>
<comment type="caution">
    <text evidence="9">The sequence shown here is derived from an EMBL/GenBank/DDBJ whole genome shotgun (WGS) entry which is preliminary data.</text>
</comment>
<dbReference type="Gene3D" id="1.10.1740.10">
    <property type="match status" value="1"/>
</dbReference>
<organism evidence="9 10">
    <name type="scientific">Candidatus Kaiserbacteria bacterium RIFCSPHIGHO2_01_FULL_53_29</name>
    <dbReference type="NCBI Taxonomy" id="1798480"/>
    <lineage>
        <taxon>Bacteria</taxon>
        <taxon>Candidatus Kaiseribacteriota</taxon>
    </lineage>
</organism>